<dbReference type="AlphaFoldDB" id="A0A6B0UUM5"/>
<accession>A0A6B0UUM5</accession>
<proteinExistence type="predicted"/>
<evidence type="ECO:0000313" key="1">
    <source>
        <dbReference type="EMBL" id="MXU93402.1"/>
    </source>
</evidence>
<name>A0A6B0UUM5_IXORI</name>
<reference evidence="1" key="1">
    <citation type="submission" date="2019-12" db="EMBL/GenBank/DDBJ databases">
        <title>An insight into the sialome of adult female Ixodes ricinus ticks feeding for 6 days.</title>
        <authorList>
            <person name="Perner J."/>
            <person name="Ribeiro J.M.C."/>
        </authorList>
    </citation>
    <scope>NUCLEOTIDE SEQUENCE</scope>
    <source>
        <strain evidence="1">Semi-engorged</strain>
        <tissue evidence="1">Salivary glands</tissue>
    </source>
</reference>
<dbReference type="EMBL" id="GIFC01011319">
    <property type="protein sequence ID" value="MXU93402.1"/>
    <property type="molecule type" value="Transcribed_RNA"/>
</dbReference>
<sequence>MALGNRLDLFFRGSTLWLLNVFRVIFSVGSSARWVGFLRFLLPRSDAGPPCRASGLSSRRLSRSCRNMTSWFRRGPCAPGIMGMPSFPSNLCVSFPALALLLRARCDGARIRCSCRCFWSGLGIVGDADAGRSACGPAELGVGSS</sequence>
<organism evidence="1">
    <name type="scientific">Ixodes ricinus</name>
    <name type="common">Common tick</name>
    <name type="synonym">Acarus ricinus</name>
    <dbReference type="NCBI Taxonomy" id="34613"/>
    <lineage>
        <taxon>Eukaryota</taxon>
        <taxon>Metazoa</taxon>
        <taxon>Ecdysozoa</taxon>
        <taxon>Arthropoda</taxon>
        <taxon>Chelicerata</taxon>
        <taxon>Arachnida</taxon>
        <taxon>Acari</taxon>
        <taxon>Parasitiformes</taxon>
        <taxon>Ixodida</taxon>
        <taxon>Ixodoidea</taxon>
        <taxon>Ixodidae</taxon>
        <taxon>Ixodinae</taxon>
        <taxon>Ixodes</taxon>
    </lineage>
</organism>
<protein>
    <submittedName>
        <fullName evidence="1">Uncharacterized protein</fullName>
    </submittedName>
</protein>